<organism evidence="2 3">
    <name type="scientific">Acidiferrimicrobium australe</name>
    <dbReference type="NCBI Taxonomy" id="2664430"/>
    <lineage>
        <taxon>Bacteria</taxon>
        <taxon>Bacillati</taxon>
        <taxon>Actinomycetota</taxon>
        <taxon>Acidimicrobiia</taxon>
        <taxon>Acidimicrobiales</taxon>
        <taxon>Acidimicrobiaceae</taxon>
        <taxon>Acidiferrimicrobium</taxon>
    </lineage>
</organism>
<comment type="caution">
    <text evidence="2">The sequence shown here is derived from an EMBL/GenBank/DDBJ whole genome shotgun (WGS) entry which is preliminary data.</text>
</comment>
<sequence length="77" mass="8571">MPKGRIAGVVRSWDDEQGWGVIDTPETPGGCFVHFSNIAGSGYRTLHSGEPVLLTYEQPGFKQDGYDFRALTVWPDR</sequence>
<dbReference type="Pfam" id="PF00313">
    <property type="entry name" value="CSD"/>
    <property type="match status" value="1"/>
</dbReference>
<evidence type="ECO:0000313" key="3">
    <source>
        <dbReference type="Proteomes" id="UP000437736"/>
    </source>
</evidence>
<dbReference type="Gene3D" id="2.40.50.140">
    <property type="entry name" value="Nucleic acid-binding proteins"/>
    <property type="match status" value="1"/>
</dbReference>
<evidence type="ECO:0000259" key="1">
    <source>
        <dbReference type="PROSITE" id="PS51857"/>
    </source>
</evidence>
<evidence type="ECO:0000313" key="2">
    <source>
        <dbReference type="EMBL" id="MST34285.1"/>
    </source>
</evidence>
<dbReference type="SUPFAM" id="SSF50249">
    <property type="entry name" value="Nucleic acid-binding proteins"/>
    <property type="match status" value="1"/>
</dbReference>
<reference evidence="2 3" key="1">
    <citation type="submission" date="2019-11" db="EMBL/GenBank/DDBJ databases">
        <title>Acidiferrimicrobium australis gen. nov., sp. nov., an acidophilic and obligately heterotrophic, member of the Actinobacteria that catalyses dissimilatory oxido- reduction of iron isolated from metal-rich acidic water in Chile.</title>
        <authorList>
            <person name="Gonzalez D."/>
            <person name="Huber K."/>
            <person name="Hedrich S."/>
            <person name="Rojas-Villalobos C."/>
            <person name="Quatrini R."/>
            <person name="Dinamarca M.A."/>
            <person name="Schwarz A."/>
            <person name="Canales C."/>
            <person name="Nancucheo I."/>
        </authorList>
    </citation>
    <scope>NUCLEOTIDE SEQUENCE [LARGE SCALE GENOMIC DNA]</scope>
    <source>
        <strain evidence="2 3">USS-CCA1</strain>
    </source>
</reference>
<dbReference type="Proteomes" id="UP000437736">
    <property type="component" value="Unassembled WGS sequence"/>
</dbReference>
<dbReference type="EMBL" id="WJHE01000928">
    <property type="protein sequence ID" value="MST34285.1"/>
    <property type="molecule type" value="Genomic_DNA"/>
</dbReference>
<dbReference type="InterPro" id="IPR002059">
    <property type="entry name" value="CSP_DNA-bd"/>
</dbReference>
<proteinExistence type="predicted"/>
<dbReference type="PROSITE" id="PS51857">
    <property type="entry name" value="CSD_2"/>
    <property type="match status" value="1"/>
</dbReference>
<dbReference type="InterPro" id="IPR012340">
    <property type="entry name" value="NA-bd_OB-fold"/>
</dbReference>
<accession>A0ABW9QWQ2</accession>
<keyword evidence="3" id="KW-1185">Reference proteome</keyword>
<gene>
    <name evidence="2" type="ORF">GHK86_16345</name>
</gene>
<name>A0ABW9QWQ2_9ACTN</name>
<feature type="domain" description="CSD" evidence="1">
    <location>
        <begin position="5"/>
        <end position="75"/>
    </location>
</feature>
<protein>
    <submittedName>
        <fullName evidence="2">Cold shock domain-containing protein</fullName>
    </submittedName>
</protein>